<feature type="domain" description="ATPase BadF/BadG/BcrA/BcrD type" evidence="5">
    <location>
        <begin position="297"/>
        <end position="548"/>
    </location>
</feature>
<dbReference type="Pfam" id="PF01869">
    <property type="entry name" value="BcrAD_BadFG"/>
    <property type="match status" value="2"/>
</dbReference>
<sequence>MKRMSDNAQYVGINIGSVSVNVVISDGYGELESIKEPHLGNPQKILAEILDSRVSAEESFYEVCGTFGSISDNTAIESGLVSSNKKYDIVLSLGGESFTLYILDDQSHIVNILSQDKCAAGSGEFFIQQIERLNLSLEDAIELAAKGKNIRLASRCSVHCKSDITHKLNKGEAPLENVLSSLLSNMVNQALGLINQSKVKAKNILLIGGLSLNSTFVTKLRDRLPDVNVDITKFSPVYEAYGTALLVQENPQNLTPNLKIAHSFSTLPNLKDFGHLVKLMEMPESSLSNDENKEYILGIDVGSTTTKAVVMEEKTSAILGSFYGRTNGNPIQATKDCLQEIIGQIGDKKIKLVGVTGSGRQMVGAYLGTSGIFNEISAHSMGAAYFDPEVDTIFEIGGQDAKYMFLQNEVPVDYAMNASCSAGTGSFLEESAKCDLNVKVTEICDVALNATHPVRFKADCAAFINSDIRTALQEGYERDDIIGGLVYSISNNYLNKVKGSRPIGNKIFFQGGVAKNNAVGYAFAQITGREIIIPPFPELMGAFGIALMSEFKYNNHLISRMEASTTLSSLIDTEMRHIGQFVCKSCENFCQIERYQVGERKFPFGGKCTKWEHSWKKDDNVIEKEDLVAWRNGFMYNPEVALTEISGTQNIAIKTQIGIPRALLTHALYPLFSSYFTNLGFEVVLSDIEPDVELLPNAPFCYPIQIMHGAVANLVKRGIQLLFIPYIHKLKRSQKWVDSTFCPITLSAPYLTLPIFDQSTFLTPELDYSDGYLENEALIELAHDQFNIPIEQCHKAYKKAALYQNSLEAQIKEKGREILDRITNSDEIGIIVVGRSYNVYPAETSQSIPKKLVSMGVNVLPFDFLEPVSKTDISWYFANYVKEAVNLVQQHDNLFLLYINNYSCTVDAFIQNHVRSEMASKPYLLLELDAHVADAGTQTRLEAFLEIIKNYQLSRAPKPINDYQLSKVFEENGKPVVITSDGERMDFTDERIKVYMPCFSEIHTALIEKFLVNAGINMGHIGDIQLEYPIEGLKHCSGKECVPLPIVLGQILHIVKNRKPGEISGYMILTGGEPCVVCQYKQFMTEFLIKNKIKDVFFFGINKEYHYIGFMNKDFIQYAPKMMALGDLIHEVSSTLQVVGEDGAMDLFQKYLDEFLADFTEMQKSNREIDKFVQKIKTIPTKMSPQDCPKVLLDGDFFVRYSPFFLKEMKALYAQHGIIVKSNDLFEIFVAAIPFGSVIAGPKYRDRYVKKMRDNVQGNRNLWDPLTPGFYASQLLYKLMTSIEKRLRKKFERTGLIVSKPSNVLHALNKCDNGYNSLIFGEATLSVGRGMEVLEDRSFDGLVLTGPQYCLPYKIAQGILKPRYLEQQHPLMVFDAEISAMSPNMKRLIIANIEQIKRQFAKSHRNLVGESPRLKDKKAIK</sequence>
<dbReference type="InterPro" id="IPR002731">
    <property type="entry name" value="ATPase_BadF"/>
</dbReference>
<evidence type="ECO:0000259" key="5">
    <source>
        <dbReference type="Pfam" id="PF01869"/>
    </source>
</evidence>
<evidence type="ECO:0000256" key="3">
    <source>
        <dbReference type="ARBA" id="ARBA00023004"/>
    </source>
</evidence>
<dbReference type="NCBIfam" id="TIGR00241">
    <property type="entry name" value="CoA_E_activ"/>
    <property type="match status" value="1"/>
</dbReference>
<evidence type="ECO:0000313" key="8">
    <source>
        <dbReference type="Proteomes" id="UP001208689"/>
    </source>
</evidence>
<name>A0ABY6HTQ1_9ARCH</name>
<proteinExistence type="predicted"/>
<dbReference type="InterPro" id="IPR051805">
    <property type="entry name" value="Dehydratase_Activator_Redct"/>
</dbReference>
<dbReference type="PANTHER" id="PTHR32329">
    <property type="entry name" value="BIFUNCTIONAL PROTEIN [INCLUDES 2-HYDROXYACYL-COA DEHYDRATASE (N-TER) AND ITS ACTIVATOR DOMAIN (C_TERM)-RELATED"/>
    <property type="match status" value="1"/>
</dbReference>
<dbReference type="Pfam" id="PF09989">
    <property type="entry name" value="DUF2229"/>
    <property type="match status" value="1"/>
</dbReference>
<keyword evidence="8" id="KW-1185">Reference proteome</keyword>
<feature type="domain" description="DUF2229" evidence="6">
    <location>
        <begin position="657"/>
        <end position="864"/>
    </location>
</feature>
<keyword evidence="4" id="KW-0411">Iron-sulfur</keyword>
<evidence type="ECO:0000256" key="2">
    <source>
        <dbReference type="ARBA" id="ARBA00022723"/>
    </source>
</evidence>
<comment type="cofactor">
    <cofactor evidence="1">
        <name>[4Fe-4S] cluster</name>
        <dbReference type="ChEBI" id="CHEBI:49883"/>
    </cofactor>
</comment>
<dbReference type="Gene3D" id="3.40.50.11900">
    <property type="match status" value="1"/>
</dbReference>
<dbReference type="SUPFAM" id="SSF53067">
    <property type="entry name" value="Actin-like ATPase domain"/>
    <property type="match status" value="2"/>
</dbReference>
<reference evidence="7" key="1">
    <citation type="submission" date="2022-09" db="EMBL/GenBank/DDBJ databases">
        <title>Actin cytoskeleton and complex cell architecture in an #Asgard archaeon.</title>
        <authorList>
            <person name="Ponce Toledo R.I."/>
            <person name="Schleper C."/>
            <person name="Rodrigues Oliveira T."/>
            <person name="Wollweber F."/>
            <person name="Xu J."/>
            <person name="Rittmann S."/>
            <person name="Klingl A."/>
            <person name="Pilhofer M."/>
        </authorList>
    </citation>
    <scope>NUCLEOTIDE SEQUENCE</scope>
    <source>
        <strain evidence="7">B-35</strain>
    </source>
</reference>
<organism evidence="7 8">
    <name type="scientific">Candidatus Lokiarchaeum ossiferum</name>
    <dbReference type="NCBI Taxonomy" id="2951803"/>
    <lineage>
        <taxon>Archaea</taxon>
        <taxon>Promethearchaeati</taxon>
        <taxon>Promethearchaeota</taxon>
        <taxon>Promethearchaeia</taxon>
        <taxon>Promethearchaeales</taxon>
        <taxon>Promethearchaeaceae</taxon>
        <taxon>Candidatus Lokiarchaeum</taxon>
    </lineage>
</organism>
<dbReference type="Proteomes" id="UP001208689">
    <property type="component" value="Chromosome"/>
</dbReference>
<gene>
    <name evidence="7" type="ORF">NEF87_003183</name>
</gene>
<keyword evidence="3" id="KW-0408">Iron</keyword>
<dbReference type="EMBL" id="CP104013">
    <property type="protein sequence ID" value="UYP46898.1"/>
    <property type="molecule type" value="Genomic_DNA"/>
</dbReference>
<dbReference type="Gene3D" id="3.30.420.40">
    <property type="match status" value="4"/>
</dbReference>
<dbReference type="InterPro" id="IPR043129">
    <property type="entry name" value="ATPase_NBD"/>
</dbReference>
<evidence type="ECO:0008006" key="9">
    <source>
        <dbReference type="Google" id="ProtNLM"/>
    </source>
</evidence>
<keyword evidence="2" id="KW-0479">Metal-binding</keyword>
<dbReference type="InterPro" id="IPR018709">
    <property type="entry name" value="CoA_activase_DUF2229"/>
</dbReference>
<evidence type="ECO:0000256" key="1">
    <source>
        <dbReference type="ARBA" id="ARBA00001966"/>
    </source>
</evidence>
<protein>
    <recommendedName>
        <fullName evidence="9">Activase</fullName>
    </recommendedName>
</protein>
<dbReference type="InterPro" id="IPR008275">
    <property type="entry name" value="CoA_E_activase_dom"/>
</dbReference>
<accession>A0ABY6HTQ1</accession>
<feature type="domain" description="ATPase BadF/BadG/BcrA/BcrD type" evidence="5">
    <location>
        <begin position="88"/>
        <end position="243"/>
    </location>
</feature>
<dbReference type="PANTHER" id="PTHR32329:SF7">
    <property type="entry name" value="ACTIVATOR OF 2-HYDROXYACYL-COA-HYDRATASE"/>
    <property type="match status" value="1"/>
</dbReference>
<evidence type="ECO:0000313" key="7">
    <source>
        <dbReference type="EMBL" id="UYP46898.1"/>
    </source>
</evidence>
<dbReference type="CDD" id="cd24034">
    <property type="entry name" value="ASKHA_NBD_O66634-like_rpt1"/>
    <property type="match status" value="1"/>
</dbReference>
<evidence type="ECO:0000256" key="4">
    <source>
        <dbReference type="ARBA" id="ARBA00023014"/>
    </source>
</evidence>
<evidence type="ECO:0000259" key="6">
    <source>
        <dbReference type="Pfam" id="PF09989"/>
    </source>
</evidence>
<dbReference type="CDD" id="cd24035">
    <property type="entry name" value="ASKHA_NBD_O66634-like_rpt2"/>
    <property type="match status" value="1"/>
</dbReference>